<dbReference type="EMBL" id="AGWX01000005">
    <property type="protein sequence ID" value="EKS34343.1"/>
    <property type="molecule type" value="Genomic_DNA"/>
</dbReference>
<proteinExistence type="predicted"/>
<feature type="coiled-coil region" evidence="1">
    <location>
        <begin position="50"/>
        <end position="77"/>
    </location>
</feature>
<comment type="caution">
    <text evidence="2">The sequence shown here is derived from an EMBL/GenBank/DDBJ whole genome shotgun (WGS) entry which is preliminary data.</text>
</comment>
<reference evidence="2 3" key="1">
    <citation type="submission" date="2012-04" db="EMBL/GenBank/DDBJ databases">
        <title>The Genome Sequence of Afipia broomeae ATCC 49717.</title>
        <authorList>
            <consortium name="The Broad Institute Genome Sequencing Platform"/>
            <person name="Earl A."/>
            <person name="Ward D."/>
            <person name="Feldgarden M."/>
            <person name="Gevers D."/>
            <person name="Huys G."/>
            <person name="Walker B."/>
            <person name="Young S.K."/>
            <person name="Zeng Q."/>
            <person name="Gargeya S."/>
            <person name="Fitzgerald M."/>
            <person name="Haas B."/>
            <person name="Abouelleil A."/>
            <person name="Alvarado L."/>
            <person name="Arachchi H.M."/>
            <person name="Berlin A."/>
            <person name="Chapman S.B."/>
            <person name="Goldberg J."/>
            <person name="Griggs A."/>
            <person name="Gujja S."/>
            <person name="Hansen M."/>
            <person name="Howarth C."/>
            <person name="Imamovic A."/>
            <person name="Larimer J."/>
            <person name="McCowen C."/>
            <person name="Montmayeur A."/>
            <person name="Murphy C."/>
            <person name="Neiman D."/>
            <person name="Pearson M."/>
            <person name="Priest M."/>
            <person name="Roberts A."/>
            <person name="Saif S."/>
            <person name="Shea T."/>
            <person name="Sisk P."/>
            <person name="Sykes S."/>
            <person name="Wortman J."/>
            <person name="Nusbaum C."/>
            <person name="Birren B."/>
        </authorList>
    </citation>
    <scope>NUCLEOTIDE SEQUENCE [LARGE SCALE GENOMIC DNA]</scope>
    <source>
        <strain evidence="2 3">ATCC 49717</strain>
    </source>
</reference>
<sequence length="282" mass="30819">MQKKTEIESRLNEARATLASAEEAKLPLAAREGAAIASSLSDYAGWKAERDANETELERLSKLIANLEAEFAAATEAESDSNIRKRYDAQQKANAILAKRIRADLTKANDVLLALIRDVSVAAVEDAKINGCLPDDLVPLVSAEQLARGKVAMPRKDLGTENILLWVKNDNGHLLGDQDSVEDQGEGRGVLRTGAGWHVCRQQLYRSVSFNPAERAEIPQSLFKAVRLPFPDRPGFAWDGDRLRSARDCLAKLSARNDATTERPIETELVFLPHAAPIAAAT</sequence>
<dbReference type="PATRIC" id="fig|883078.3.peg.4391"/>
<dbReference type="HOGENOM" id="CLU_985651_0_0_5"/>
<keyword evidence="3" id="KW-1185">Reference proteome</keyword>
<dbReference type="AlphaFoldDB" id="K8P7I8"/>
<keyword evidence="1" id="KW-0175">Coiled coil</keyword>
<dbReference type="Proteomes" id="UP000001096">
    <property type="component" value="Unassembled WGS sequence"/>
</dbReference>
<evidence type="ECO:0000313" key="3">
    <source>
        <dbReference type="Proteomes" id="UP000001096"/>
    </source>
</evidence>
<dbReference type="RefSeq" id="WP_006022953.1">
    <property type="nucleotide sequence ID" value="NZ_KB375284.1"/>
</dbReference>
<dbReference type="eggNOG" id="ENOG5031AEJ">
    <property type="taxonomic scope" value="Bacteria"/>
</dbReference>
<gene>
    <name evidence="2" type="ORF">HMPREF9695_04253</name>
</gene>
<accession>K8P7I8</accession>
<organism evidence="2 3">
    <name type="scientific">Afipia broomeae ATCC 49717</name>
    <dbReference type="NCBI Taxonomy" id="883078"/>
    <lineage>
        <taxon>Bacteria</taxon>
        <taxon>Pseudomonadati</taxon>
        <taxon>Pseudomonadota</taxon>
        <taxon>Alphaproteobacteria</taxon>
        <taxon>Hyphomicrobiales</taxon>
        <taxon>Nitrobacteraceae</taxon>
        <taxon>Afipia</taxon>
    </lineage>
</organism>
<evidence type="ECO:0000256" key="1">
    <source>
        <dbReference type="SAM" id="Coils"/>
    </source>
</evidence>
<protein>
    <submittedName>
        <fullName evidence="2">Uncharacterized protein</fullName>
    </submittedName>
</protein>
<evidence type="ECO:0000313" key="2">
    <source>
        <dbReference type="EMBL" id="EKS34343.1"/>
    </source>
</evidence>
<name>K8P7I8_9BRAD</name>